<keyword evidence="2 5" id="KW-0489">Methyltransferase</keyword>
<dbReference type="Pfam" id="PF03705">
    <property type="entry name" value="CheR_N"/>
    <property type="match status" value="1"/>
</dbReference>
<comment type="function">
    <text evidence="5">Methylation of the membrane-bound methyl-accepting chemotaxis proteins (MCP) to form gamma-glutamyl methyl ester residues in MCP.</text>
</comment>
<dbReference type="Proteomes" id="UP001597090">
    <property type="component" value="Unassembled WGS sequence"/>
</dbReference>
<reference evidence="8" key="1">
    <citation type="journal article" date="2019" name="Int. J. Syst. Evol. Microbiol.">
        <title>The Global Catalogue of Microorganisms (GCM) 10K type strain sequencing project: providing services to taxonomists for standard genome sequencing and annotation.</title>
        <authorList>
            <consortium name="The Broad Institute Genomics Platform"/>
            <consortium name="The Broad Institute Genome Sequencing Center for Infectious Disease"/>
            <person name="Wu L."/>
            <person name="Ma J."/>
        </authorList>
    </citation>
    <scope>NUCLEOTIDE SEQUENCE [LARGE SCALE GENOMIC DNA]</scope>
    <source>
        <strain evidence="8">CCUG 55491</strain>
    </source>
</reference>
<keyword evidence="4 5" id="KW-0949">S-adenosyl-L-methionine</keyword>
<dbReference type="SMART" id="SM00138">
    <property type="entry name" value="MeTrc"/>
    <property type="match status" value="1"/>
</dbReference>
<evidence type="ECO:0000313" key="8">
    <source>
        <dbReference type="Proteomes" id="UP001597090"/>
    </source>
</evidence>
<dbReference type="InterPro" id="IPR022642">
    <property type="entry name" value="CheR_C"/>
</dbReference>
<evidence type="ECO:0000256" key="2">
    <source>
        <dbReference type="ARBA" id="ARBA00022603"/>
    </source>
</evidence>
<sequence>MADAGRSARSARPTDERVFAFDDRDFRRVCRLIHDRAGIHLNPHKRDMVYSRLVRRLRAQGLERFSDYLDLVETDPDAEAQAFVNALTTNLTSFFREGHHFEALASQLLATQRAGKDLLIWCCAASTGEEPYSLAITACEAFGTLTPPVRILATDIDTSVLQTAARGVYPIERIDALDVQRKRRFFQRGGGPNAGQCRVRPELQALVSFRPLNLLDDDYGLRGSYAAVFCRNVMIYFDKPTQYHVLQRLAPLLAPEGRLYAGHSESFNHALDLVAPCGRTVYRAATPGGRR</sequence>
<dbReference type="SUPFAM" id="SSF53335">
    <property type="entry name" value="S-adenosyl-L-methionine-dependent methyltransferases"/>
    <property type="match status" value="1"/>
</dbReference>
<dbReference type="PIRSF" id="PIRSF000410">
    <property type="entry name" value="CheR"/>
    <property type="match status" value="1"/>
</dbReference>
<dbReference type="PANTHER" id="PTHR24422">
    <property type="entry name" value="CHEMOTAXIS PROTEIN METHYLTRANSFERASE"/>
    <property type="match status" value="1"/>
</dbReference>
<dbReference type="InterPro" id="IPR022641">
    <property type="entry name" value="CheR_N"/>
</dbReference>
<gene>
    <name evidence="7" type="ORF">ACFQZQ_06640</name>
</gene>
<dbReference type="InterPro" id="IPR029063">
    <property type="entry name" value="SAM-dependent_MTases_sf"/>
</dbReference>
<organism evidence="7 8">
    <name type="scientific">Lysobacter koreensis</name>
    <dbReference type="NCBI Taxonomy" id="266122"/>
    <lineage>
        <taxon>Bacteria</taxon>
        <taxon>Pseudomonadati</taxon>
        <taxon>Pseudomonadota</taxon>
        <taxon>Gammaproteobacteria</taxon>
        <taxon>Lysobacterales</taxon>
        <taxon>Lysobacteraceae</taxon>
        <taxon>Lysobacter</taxon>
    </lineage>
</organism>
<keyword evidence="3 5" id="KW-0808">Transferase</keyword>
<evidence type="ECO:0000313" key="7">
    <source>
        <dbReference type="EMBL" id="MFD0738955.1"/>
    </source>
</evidence>
<dbReference type="SUPFAM" id="SSF47757">
    <property type="entry name" value="Chemotaxis receptor methyltransferase CheR, N-terminal domain"/>
    <property type="match status" value="1"/>
</dbReference>
<dbReference type="Pfam" id="PF01739">
    <property type="entry name" value="CheR"/>
    <property type="match status" value="1"/>
</dbReference>
<keyword evidence="8" id="KW-1185">Reference proteome</keyword>
<dbReference type="InterPro" id="IPR036804">
    <property type="entry name" value="CheR_N_sf"/>
</dbReference>
<dbReference type="Gene3D" id="1.10.155.10">
    <property type="entry name" value="Chemotaxis receptor methyltransferase CheR, N-terminal domain"/>
    <property type="match status" value="1"/>
</dbReference>
<dbReference type="InterPro" id="IPR000780">
    <property type="entry name" value="CheR_MeTrfase"/>
</dbReference>
<evidence type="ECO:0000256" key="1">
    <source>
        <dbReference type="ARBA" id="ARBA00001541"/>
    </source>
</evidence>
<dbReference type="PANTHER" id="PTHR24422:SF19">
    <property type="entry name" value="CHEMOTAXIS PROTEIN METHYLTRANSFERASE"/>
    <property type="match status" value="1"/>
</dbReference>
<evidence type="ECO:0000259" key="6">
    <source>
        <dbReference type="PROSITE" id="PS50123"/>
    </source>
</evidence>
<dbReference type="Gene3D" id="3.40.50.150">
    <property type="entry name" value="Vaccinia Virus protein VP39"/>
    <property type="match status" value="1"/>
</dbReference>
<dbReference type="InterPro" id="IPR050903">
    <property type="entry name" value="Bact_Chemotaxis_MeTrfase"/>
</dbReference>
<evidence type="ECO:0000256" key="4">
    <source>
        <dbReference type="ARBA" id="ARBA00022691"/>
    </source>
</evidence>
<accession>A0ABW2YMR4</accession>
<proteinExistence type="predicted"/>
<dbReference type="RefSeq" id="WP_386811976.1">
    <property type="nucleotide sequence ID" value="NZ_JBHTIH010000003.1"/>
</dbReference>
<dbReference type="EC" id="2.1.1.80" evidence="5"/>
<feature type="domain" description="CheR-type methyltransferase" evidence="6">
    <location>
        <begin position="14"/>
        <end position="287"/>
    </location>
</feature>
<comment type="caution">
    <text evidence="7">The sequence shown here is derived from an EMBL/GenBank/DDBJ whole genome shotgun (WGS) entry which is preliminary data.</text>
</comment>
<name>A0ABW2YMR4_9GAMM</name>
<dbReference type="GO" id="GO:0032259">
    <property type="term" value="P:methylation"/>
    <property type="evidence" value="ECO:0007669"/>
    <property type="project" value="UniProtKB-KW"/>
</dbReference>
<dbReference type="InterPro" id="IPR026024">
    <property type="entry name" value="Chemotaxis_MeTrfase_CheR"/>
</dbReference>
<protein>
    <recommendedName>
        <fullName evidence="5">Chemotaxis protein methyltransferase</fullName>
        <ecNumber evidence="5">2.1.1.80</ecNumber>
    </recommendedName>
</protein>
<dbReference type="PROSITE" id="PS50123">
    <property type="entry name" value="CHER"/>
    <property type="match status" value="1"/>
</dbReference>
<evidence type="ECO:0000256" key="3">
    <source>
        <dbReference type="ARBA" id="ARBA00022679"/>
    </source>
</evidence>
<dbReference type="GO" id="GO:0008168">
    <property type="term" value="F:methyltransferase activity"/>
    <property type="evidence" value="ECO:0007669"/>
    <property type="project" value="UniProtKB-KW"/>
</dbReference>
<dbReference type="EMBL" id="JBHTIH010000003">
    <property type="protein sequence ID" value="MFD0738955.1"/>
    <property type="molecule type" value="Genomic_DNA"/>
</dbReference>
<comment type="catalytic activity">
    <reaction evidence="1 5">
        <text>L-glutamyl-[protein] + S-adenosyl-L-methionine = [protein]-L-glutamate 5-O-methyl ester + S-adenosyl-L-homocysteine</text>
        <dbReference type="Rhea" id="RHEA:24452"/>
        <dbReference type="Rhea" id="RHEA-COMP:10208"/>
        <dbReference type="Rhea" id="RHEA-COMP:10311"/>
        <dbReference type="ChEBI" id="CHEBI:29973"/>
        <dbReference type="ChEBI" id="CHEBI:57856"/>
        <dbReference type="ChEBI" id="CHEBI:59789"/>
        <dbReference type="ChEBI" id="CHEBI:82795"/>
        <dbReference type="EC" id="2.1.1.80"/>
    </reaction>
</comment>
<dbReference type="PRINTS" id="PR00996">
    <property type="entry name" value="CHERMTFRASE"/>
</dbReference>
<evidence type="ECO:0000256" key="5">
    <source>
        <dbReference type="PIRNR" id="PIRNR000410"/>
    </source>
</evidence>